<evidence type="ECO:0000256" key="7">
    <source>
        <dbReference type="ARBA" id="ARBA00022777"/>
    </source>
</evidence>
<keyword evidence="7 11" id="KW-0418">Kinase</keyword>
<dbReference type="GO" id="GO:0005829">
    <property type="term" value="C:cytosol"/>
    <property type="evidence" value="ECO:0007669"/>
    <property type="project" value="TreeGrafter"/>
</dbReference>
<evidence type="ECO:0000256" key="6">
    <source>
        <dbReference type="ARBA" id="ARBA00022741"/>
    </source>
</evidence>
<dbReference type="InterPro" id="IPR017665">
    <property type="entry name" value="Guanylate_kinase"/>
</dbReference>
<dbReference type="InterPro" id="IPR027417">
    <property type="entry name" value="P-loop_NTPase"/>
</dbReference>
<reference evidence="13" key="2">
    <citation type="submission" date="2021-04" db="EMBL/GenBank/DDBJ databases">
        <authorList>
            <person name="Gilroy R."/>
        </authorList>
    </citation>
    <scope>NUCLEOTIDE SEQUENCE</scope>
    <source>
        <strain evidence="13">ChiBcec16-3735</strain>
    </source>
</reference>
<evidence type="ECO:0000256" key="5">
    <source>
        <dbReference type="ARBA" id="ARBA00022679"/>
    </source>
</evidence>
<evidence type="ECO:0000256" key="9">
    <source>
        <dbReference type="ARBA" id="ARBA00030128"/>
    </source>
</evidence>
<comment type="similarity">
    <text evidence="2 11">Belongs to the guanylate kinase family.</text>
</comment>
<dbReference type="FunFam" id="3.30.63.10:FF:000002">
    <property type="entry name" value="Guanylate kinase 1"/>
    <property type="match status" value="1"/>
</dbReference>
<evidence type="ECO:0000313" key="13">
    <source>
        <dbReference type="EMBL" id="HIZ58516.1"/>
    </source>
</evidence>
<evidence type="ECO:0000259" key="12">
    <source>
        <dbReference type="PROSITE" id="PS50052"/>
    </source>
</evidence>
<evidence type="ECO:0000256" key="4">
    <source>
        <dbReference type="ARBA" id="ARBA00016296"/>
    </source>
</evidence>
<name>A0A9D2FHK8_9FIRM</name>
<comment type="subcellular location">
    <subcellularLocation>
        <location evidence="11">Cytoplasm</location>
    </subcellularLocation>
</comment>
<accession>A0A9D2FHK8</accession>
<dbReference type="SUPFAM" id="SSF52540">
    <property type="entry name" value="P-loop containing nucleoside triphosphate hydrolases"/>
    <property type="match status" value="1"/>
</dbReference>
<evidence type="ECO:0000256" key="3">
    <source>
        <dbReference type="ARBA" id="ARBA00012961"/>
    </source>
</evidence>
<dbReference type="SMART" id="SM00072">
    <property type="entry name" value="GuKc"/>
    <property type="match status" value="1"/>
</dbReference>
<dbReference type="GO" id="GO:0004385">
    <property type="term" value="F:GMP kinase activity"/>
    <property type="evidence" value="ECO:0007669"/>
    <property type="project" value="UniProtKB-UniRule"/>
</dbReference>
<evidence type="ECO:0000313" key="14">
    <source>
        <dbReference type="Proteomes" id="UP000824065"/>
    </source>
</evidence>
<dbReference type="NCBIfam" id="TIGR03263">
    <property type="entry name" value="guanyl_kin"/>
    <property type="match status" value="1"/>
</dbReference>
<dbReference type="GO" id="GO:0005524">
    <property type="term" value="F:ATP binding"/>
    <property type="evidence" value="ECO:0007669"/>
    <property type="project" value="UniProtKB-UniRule"/>
</dbReference>
<evidence type="ECO:0000256" key="11">
    <source>
        <dbReference type="HAMAP-Rule" id="MF_00328"/>
    </source>
</evidence>
<dbReference type="PROSITE" id="PS50052">
    <property type="entry name" value="GUANYLATE_KINASE_2"/>
    <property type="match status" value="1"/>
</dbReference>
<dbReference type="PANTHER" id="PTHR23117:SF13">
    <property type="entry name" value="GUANYLATE KINASE"/>
    <property type="match status" value="1"/>
</dbReference>
<proteinExistence type="inferred from homology"/>
<dbReference type="InterPro" id="IPR008145">
    <property type="entry name" value="GK/Ca_channel_bsu"/>
</dbReference>
<dbReference type="HAMAP" id="MF_00328">
    <property type="entry name" value="Guanylate_kinase"/>
    <property type="match status" value="1"/>
</dbReference>
<feature type="domain" description="Guanylate kinase-like" evidence="12">
    <location>
        <begin position="5"/>
        <end position="183"/>
    </location>
</feature>
<reference evidence="13" key="1">
    <citation type="journal article" date="2021" name="PeerJ">
        <title>Extensive microbial diversity within the chicken gut microbiome revealed by metagenomics and culture.</title>
        <authorList>
            <person name="Gilroy R."/>
            <person name="Ravi A."/>
            <person name="Getino M."/>
            <person name="Pursley I."/>
            <person name="Horton D.L."/>
            <person name="Alikhan N.F."/>
            <person name="Baker D."/>
            <person name="Gharbi K."/>
            <person name="Hall N."/>
            <person name="Watson M."/>
            <person name="Adriaenssens E.M."/>
            <person name="Foster-Nyarko E."/>
            <person name="Jarju S."/>
            <person name="Secka A."/>
            <person name="Antonio M."/>
            <person name="Oren A."/>
            <person name="Chaudhuri R.R."/>
            <person name="La Ragione R."/>
            <person name="Hildebrand F."/>
            <person name="Pallen M.J."/>
        </authorList>
    </citation>
    <scope>NUCLEOTIDE SEQUENCE</scope>
    <source>
        <strain evidence="13">ChiBcec16-3735</strain>
    </source>
</reference>
<sequence>MKGESYLFVVSGPSGVGKDSVMTCLRQAHPEIEKTISATTRPPRAGEAEGVNYYYRTEEAFRQLAAQGQILESNRYNGYLYGTLRAEVERRMAAGKLTLLNIDVHGAANIKRLYPGATIVFLLPPTFEVLEQRLRGRGTDSEEAIRRRLDIAREELGHAGEFDAWIVNHTLEQAAGELYRLMAHKVDRT</sequence>
<comment type="function">
    <text evidence="1 11">Essential for recycling GMP and indirectly, cGMP.</text>
</comment>
<dbReference type="EC" id="2.7.4.8" evidence="3 11"/>
<dbReference type="CDD" id="cd00071">
    <property type="entry name" value="GMPK"/>
    <property type="match status" value="1"/>
</dbReference>
<comment type="caution">
    <text evidence="13">The sequence shown here is derived from an EMBL/GenBank/DDBJ whole genome shotgun (WGS) entry which is preliminary data.</text>
</comment>
<keyword evidence="5 11" id="KW-0808">Transferase</keyword>
<evidence type="ECO:0000256" key="8">
    <source>
        <dbReference type="ARBA" id="ARBA00022840"/>
    </source>
</evidence>
<evidence type="ECO:0000256" key="2">
    <source>
        <dbReference type="ARBA" id="ARBA00005790"/>
    </source>
</evidence>
<evidence type="ECO:0000256" key="10">
    <source>
        <dbReference type="ARBA" id="ARBA00048594"/>
    </source>
</evidence>
<dbReference type="AlphaFoldDB" id="A0A9D2FHK8"/>
<dbReference type="EMBL" id="DXBJ01000057">
    <property type="protein sequence ID" value="HIZ58516.1"/>
    <property type="molecule type" value="Genomic_DNA"/>
</dbReference>
<dbReference type="InterPro" id="IPR020590">
    <property type="entry name" value="Guanylate_kinase_CS"/>
</dbReference>
<gene>
    <name evidence="11 13" type="primary">gmk</name>
    <name evidence="13" type="ORF">H9725_08060</name>
</gene>
<keyword evidence="8 11" id="KW-0067">ATP-binding</keyword>
<dbReference type="Proteomes" id="UP000824065">
    <property type="component" value="Unassembled WGS sequence"/>
</dbReference>
<dbReference type="PROSITE" id="PS00856">
    <property type="entry name" value="GUANYLATE_KINASE_1"/>
    <property type="match status" value="1"/>
</dbReference>
<keyword evidence="6 11" id="KW-0547">Nucleotide-binding</keyword>
<keyword evidence="11" id="KW-0963">Cytoplasm</keyword>
<dbReference type="Gene3D" id="3.30.63.10">
    <property type="entry name" value="Guanylate Kinase phosphate binding domain"/>
    <property type="match status" value="1"/>
</dbReference>
<protein>
    <recommendedName>
        <fullName evidence="4 11">Guanylate kinase</fullName>
        <ecNumber evidence="3 11">2.7.4.8</ecNumber>
    </recommendedName>
    <alternativeName>
        <fullName evidence="9 11">GMP kinase</fullName>
    </alternativeName>
</protein>
<evidence type="ECO:0000256" key="1">
    <source>
        <dbReference type="ARBA" id="ARBA00003531"/>
    </source>
</evidence>
<feature type="binding site" evidence="11">
    <location>
        <begin position="12"/>
        <end position="19"/>
    </location>
    <ligand>
        <name>ATP</name>
        <dbReference type="ChEBI" id="CHEBI:30616"/>
    </ligand>
</feature>
<dbReference type="Gene3D" id="3.40.50.300">
    <property type="entry name" value="P-loop containing nucleotide triphosphate hydrolases"/>
    <property type="match status" value="1"/>
</dbReference>
<dbReference type="PANTHER" id="PTHR23117">
    <property type="entry name" value="GUANYLATE KINASE-RELATED"/>
    <property type="match status" value="1"/>
</dbReference>
<comment type="catalytic activity">
    <reaction evidence="10 11">
        <text>GMP + ATP = GDP + ADP</text>
        <dbReference type="Rhea" id="RHEA:20780"/>
        <dbReference type="ChEBI" id="CHEBI:30616"/>
        <dbReference type="ChEBI" id="CHEBI:58115"/>
        <dbReference type="ChEBI" id="CHEBI:58189"/>
        <dbReference type="ChEBI" id="CHEBI:456216"/>
        <dbReference type="EC" id="2.7.4.8"/>
    </reaction>
</comment>
<dbReference type="Pfam" id="PF00625">
    <property type="entry name" value="Guanylate_kin"/>
    <property type="match status" value="1"/>
</dbReference>
<organism evidence="13 14">
    <name type="scientific">Candidatus Faecalibacterium gallistercoris</name>
    <dbReference type="NCBI Taxonomy" id="2838579"/>
    <lineage>
        <taxon>Bacteria</taxon>
        <taxon>Bacillati</taxon>
        <taxon>Bacillota</taxon>
        <taxon>Clostridia</taxon>
        <taxon>Eubacteriales</taxon>
        <taxon>Oscillospiraceae</taxon>
        <taxon>Faecalibacterium</taxon>
    </lineage>
</organism>
<dbReference type="InterPro" id="IPR008144">
    <property type="entry name" value="Guanylate_kin-like_dom"/>
</dbReference>